<organism evidence="1 2">
    <name type="scientific">Trematosphaeria pertusa</name>
    <dbReference type="NCBI Taxonomy" id="390896"/>
    <lineage>
        <taxon>Eukaryota</taxon>
        <taxon>Fungi</taxon>
        <taxon>Dikarya</taxon>
        <taxon>Ascomycota</taxon>
        <taxon>Pezizomycotina</taxon>
        <taxon>Dothideomycetes</taxon>
        <taxon>Pleosporomycetidae</taxon>
        <taxon>Pleosporales</taxon>
        <taxon>Massarineae</taxon>
        <taxon>Trematosphaeriaceae</taxon>
        <taxon>Trematosphaeria</taxon>
    </lineage>
</organism>
<protein>
    <submittedName>
        <fullName evidence="1">Uncharacterized protein</fullName>
    </submittedName>
</protein>
<evidence type="ECO:0000313" key="2">
    <source>
        <dbReference type="Proteomes" id="UP000800094"/>
    </source>
</evidence>
<accession>A0A6A6I3D5</accession>
<dbReference type="Proteomes" id="UP000800094">
    <property type="component" value="Unassembled WGS sequence"/>
</dbReference>
<dbReference type="AlphaFoldDB" id="A0A6A6I3D5"/>
<sequence length="176" mass="19749">MLSVFFPGNLFMRPPVVTLVSPKGCACRFLLLLSAIKNTNHRRLAPLGVLSQHAALVAPRAPASRIPFHSSGQHQTLRPGTRFQSLSLPTAQSVRRQKRLRPFSRNVLEDRDCSRPACGRDSTRRASYRGESLIKAKHLSTPRPEAVHPDTWELIDDSPCCRRRIGGDRRDRHGSI</sequence>
<dbReference type="GeneID" id="54572639"/>
<keyword evidence="2" id="KW-1185">Reference proteome</keyword>
<reference evidence="1" key="1">
    <citation type="journal article" date="2020" name="Stud. Mycol.">
        <title>101 Dothideomycetes genomes: a test case for predicting lifestyles and emergence of pathogens.</title>
        <authorList>
            <person name="Haridas S."/>
            <person name="Albert R."/>
            <person name="Binder M."/>
            <person name="Bloem J."/>
            <person name="Labutti K."/>
            <person name="Salamov A."/>
            <person name="Andreopoulos B."/>
            <person name="Baker S."/>
            <person name="Barry K."/>
            <person name="Bills G."/>
            <person name="Bluhm B."/>
            <person name="Cannon C."/>
            <person name="Castanera R."/>
            <person name="Culley D."/>
            <person name="Daum C."/>
            <person name="Ezra D."/>
            <person name="Gonzalez J."/>
            <person name="Henrissat B."/>
            <person name="Kuo A."/>
            <person name="Liang C."/>
            <person name="Lipzen A."/>
            <person name="Lutzoni F."/>
            <person name="Magnuson J."/>
            <person name="Mondo S."/>
            <person name="Nolan M."/>
            <person name="Ohm R."/>
            <person name="Pangilinan J."/>
            <person name="Park H.-J."/>
            <person name="Ramirez L."/>
            <person name="Alfaro M."/>
            <person name="Sun H."/>
            <person name="Tritt A."/>
            <person name="Yoshinaga Y."/>
            <person name="Zwiers L.-H."/>
            <person name="Turgeon B."/>
            <person name="Goodwin S."/>
            <person name="Spatafora J."/>
            <person name="Crous P."/>
            <person name="Grigoriev I."/>
        </authorList>
    </citation>
    <scope>NUCLEOTIDE SEQUENCE</scope>
    <source>
        <strain evidence="1">CBS 122368</strain>
    </source>
</reference>
<proteinExistence type="predicted"/>
<name>A0A6A6I3D5_9PLEO</name>
<evidence type="ECO:0000313" key="1">
    <source>
        <dbReference type="EMBL" id="KAF2244508.1"/>
    </source>
</evidence>
<dbReference type="RefSeq" id="XP_033679512.1">
    <property type="nucleotide sequence ID" value="XM_033819309.1"/>
</dbReference>
<gene>
    <name evidence="1" type="ORF">BU26DRAFT_104166</name>
</gene>
<dbReference type="EMBL" id="ML987203">
    <property type="protein sequence ID" value="KAF2244508.1"/>
    <property type="molecule type" value="Genomic_DNA"/>
</dbReference>